<dbReference type="GO" id="GO:0046872">
    <property type="term" value="F:metal ion binding"/>
    <property type="evidence" value="ECO:0007669"/>
    <property type="project" value="UniProtKB-KW"/>
</dbReference>
<dbReference type="PANTHER" id="PTHR16222">
    <property type="entry name" value="ADP-RIBOSYLGLYCOHYDROLASE"/>
    <property type="match status" value="1"/>
</dbReference>
<evidence type="ECO:0000256" key="1">
    <source>
        <dbReference type="PIRSR" id="PIRSR605502-1"/>
    </source>
</evidence>
<keyword evidence="2" id="KW-0378">Hydrolase</keyword>
<dbReference type="SUPFAM" id="SSF101478">
    <property type="entry name" value="ADP-ribosylglycohydrolase"/>
    <property type="match status" value="1"/>
</dbReference>
<keyword evidence="1" id="KW-0460">Magnesium</keyword>
<comment type="cofactor">
    <cofactor evidence="1">
        <name>Mg(2+)</name>
        <dbReference type="ChEBI" id="CHEBI:18420"/>
    </cofactor>
    <text evidence="1">Binds 2 magnesium ions per subunit.</text>
</comment>
<proteinExistence type="predicted"/>
<reference evidence="3" key="1">
    <citation type="submission" date="2016-10" db="EMBL/GenBank/DDBJ databases">
        <authorList>
            <person name="Varghese N."/>
            <person name="Submissions S."/>
        </authorList>
    </citation>
    <scope>NUCLEOTIDE SEQUENCE [LARGE SCALE GENOMIC DNA]</scope>
    <source>
        <strain evidence="3">LP51</strain>
    </source>
</reference>
<dbReference type="Gene3D" id="1.10.4080.10">
    <property type="entry name" value="ADP-ribosylation/Crystallin J1"/>
    <property type="match status" value="1"/>
</dbReference>
<dbReference type="GO" id="GO:0016787">
    <property type="term" value="F:hydrolase activity"/>
    <property type="evidence" value="ECO:0007669"/>
    <property type="project" value="UniProtKB-KW"/>
</dbReference>
<feature type="binding site" evidence="1">
    <location>
        <position position="54"/>
    </location>
    <ligand>
        <name>Mg(2+)</name>
        <dbReference type="ChEBI" id="CHEBI:18420"/>
        <label>1</label>
    </ligand>
</feature>
<dbReference type="RefSeq" id="WP_217646710.1">
    <property type="nucleotide sequence ID" value="NZ_FOOT01000002.1"/>
</dbReference>
<protein>
    <submittedName>
        <fullName evidence="2">ADP-ribosylglycohydrolase</fullName>
    </submittedName>
</protein>
<dbReference type="Proteomes" id="UP000198724">
    <property type="component" value="Unassembled WGS sequence"/>
</dbReference>
<feature type="binding site" evidence="1">
    <location>
        <position position="261"/>
    </location>
    <ligand>
        <name>Mg(2+)</name>
        <dbReference type="ChEBI" id="CHEBI:18420"/>
        <label>1</label>
    </ligand>
</feature>
<dbReference type="InterPro" id="IPR005502">
    <property type="entry name" value="Ribosyl_crysJ1"/>
</dbReference>
<dbReference type="Pfam" id="PF03747">
    <property type="entry name" value="ADP_ribosyl_GH"/>
    <property type="match status" value="1"/>
</dbReference>
<keyword evidence="3" id="KW-1185">Reference proteome</keyword>
<feature type="binding site" evidence="1">
    <location>
        <position position="263"/>
    </location>
    <ligand>
        <name>Mg(2+)</name>
        <dbReference type="ChEBI" id="CHEBI:18420"/>
        <label>1</label>
    </ligand>
</feature>
<gene>
    <name evidence="2" type="ORF">SAMN05421739_10242</name>
</gene>
<dbReference type="InterPro" id="IPR050792">
    <property type="entry name" value="ADP-ribosylglycohydrolase"/>
</dbReference>
<feature type="binding site" evidence="1">
    <location>
        <position position="264"/>
    </location>
    <ligand>
        <name>Mg(2+)</name>
        <dbReference type="ChEBI" id="CHEBI:18420"/>
        <label>1</label>
    </ligand>
</feature>
<accession>A0A1I2QML9</accession>
<feature type="binding site" evidence="1">
    <location>
        <position position="55"/>
    </location>
    <ligand>
        <name>Mg(2+)</name>
        <dbReference type="ChEBI" id="CHEBI:18420"/>
        <label>1</label>
    </ligand>
</feature>
<organism evidence="2 3">
    <name type="scientific">Pontibacter chinhatensis</name>
    <dbReference type="NCBI Taxonomy" id="1436961"/>
    <lineage>
        <taxon>Bacteria</taxon>
        <taxon>Pseudomonadati</taxon>
        <taxon>Bacteroidota</taxon>
        <taxon>Cytophagia</taxon>
        <taxon>Cytophagales</taxon>
        <taxon>Hymenobacteraceae</taxon>
        <taxon>Pontibacter</taxon>
    </lineage>
</organism>
<dbReference type="InterPro" id="IPR036705">
    <property type="entry name" value="Ribosyl_crysJ1_sf"/>
</dbReference>
<dbReference type="EMBL" id="FOOT01000002">
    <property type="protein sequence ID" value="SFG28893.1"/>
    <property type="molecule type" value="Genomic_DNA"/>
</dbReference>
<dbReference type="STRING" id="1436961.SAMN05421739_10242"/>
<evidence type="ECO:0000313" key="3">
    <source>
        <dbReference type="Proteomes" id="UP000198724"/>
    </source>
</evidence>
<dbReference type="PANTHER" id="PTHR16222:SF12">
    <property type="entry name" value="ADP-RIBOSYLGLYCOHYDROLASE-RELATED"/>
    <property type="match status" value="1"/>
</dbReference>
<sequence>MISIKERFQGSLLGLAVGDALGTTLEFSQPGSFDPVTDIVGGGPFDLEPGQWTDDTSMALCLADSLIHCNGFDPKDQMERYVRWLREGYRSSTGRCFDIGNATYSALSNFEKTGEAYSGSTNPNSAGNGSIMRLAPVPIYYHQQPELALKYAADSSRTTHDALTTVDACIYMAGIIVGALQGRSKEELLQPLFTPVPGYFEKYRLTPAIEEVAKGSFKVLNPPLIKGSGYVVRSLEAALWAFYNSDTFEEGCLLAVNLGDDADTTGAVYGQMTGAYYGVEGIPAHWRDVVYDGKGICELAEGLLKKQ</sequence>
<feature type="binding site" evidence="1">
    <location>
        <position position="53"/>
    </location>
    <ligand>
        <name>Mg(2+)</name>
        <dbReference type="ChEBI" id="CHEBI:18420"/>
        <label>1</label>
    </ligand>
</feature>
<name>A0A1I2QML9_9BACT</name>
<keyword evidence="1" id="KW-0479">Metal-binding</keyword>
<evidence type="ECO:0000313" key="2">
    <source>
        <dbReference type="EMBL" id="SFG28893.1"/>
    </source>
</evidence>
<dbReference type="AlphaFoldDB" id="A0A1I2QML9"/>